<organism evidence="2 3">
    <name type="scientific">Brassica cretica</name>
    <name type="common">Mustard</name>
    <dbReference type="NCBI Taxonomy" id="69181"/>
    <lineage>
        <taxon>Eukaryota</taxon>
        <taxon>Viridiplantae</taxon>
        <taxon>Streptophyta</taxon>
        <taxon>Embryophyta</taxon>
        <taxon>Tracheophyta</taxon>
        <taxon>Spermatophyta</taxon>
        <taxon>Magnoliopsida</taxon>
        <taxon>eudicotyledons</taxon>
        <taxon>Gunneridae</taxon>
        <taxon>Pentapetalae</taxon>
        <taxon>rosids</taxon>
        <taxon>malvids</taxon>
        <taxon>Brassicales</taxon>
        <taxon>Brassicaceae</taxon>
        <taxon>Brassiceae</taxon>
        <taxon>Brassica</taxon>
    </lineage>
</organism>
<evidence type="ECO:0000313" key="2">
    <source>
        <dbReference type="EMBL" id="KAF3607165.1"/>
    </source>
</evidence>
<dbReference type="PANTHER" id="PTHR34081">
    <property type="entry name" value="MALECTIN DOMAIN-CONTAINING PROTEIN"/>
    <property type="match status" value="1"/>
</dbReference>
<dbReference type="Proteomes" id="UP000266723">
    <property type="component" value="Unassembled WGS sequence"/>
</dbReference>
<name>A0ABQ7EVN5_BRACR</name>
<accession>A0ABQ7EVN5</accession>
<reference evidence="2 3" key="1">
    <citation type="journal article" date="2020" name="BMC Genomics">
        <title>Intraspecific diversification of the crop wild relative Brassica cretica Lam. using demographic model selection.</title>
        <authorList>
            <person name="Kioukis A."/>
            <person name="Michalopoulou V.A."/>
            <person name="Briers L."/>
            <person name="Pirintsos S."/>
            <person name="Studholme D.J."/>
            <person name="Pavlidis P."/>
            <person name="Sarris P.F."/>
        </authorList>
    </citation>
    <scope>NUCLEOTIDE SEQUENCE [LARGE SCALE GENOMIC DNA]</scope>
    <source>
        <strain evidence="3">cv. PFS-1207/04</strain>
    </source>
</reference>
<dbReference type="EMBL" id="QGKV02000297">
    <property type="protein sequence ID" value="KAF3607165.1"/>
    <property type="molecule type" value="Genomic_DNA"/>
</dbReference>
<protein>
    <recommendedName>
        <fullName evidence="1">Malectin domain-containing protein</fullName>
    </recommendedName>
</protein>
<evidence type="ECO:0000259" key="1">
    <source>
        <dbReference type="Pfam" id="PF11721"/>
    </source>
</evidence>
<gene>
    <name evidence="2" type="ORF">DY000_02044676</name>
</gene>
<dbReference type="Gene3D" id="2.60.120.430">
    <property type="entry name" value="Galactose-binding lectin"/>
    <property type="match status" value="1"/>
</dbReference>
<proteinExistence type="predicted"/>
<dbReference type="InterPro" id="IPR021720">
    <property type="entry name" value="Malectin_dom"/>
</dbReference>
<keyword evidence="3" id="KW-1185">Reference proteome</keyword>
<dbReference type="Pfam" id="PF11721">
    <property type="entry name" value="Malectin"/>
    <property type="match status" value="1"/>
</dbReference>
<dbReference type="PANTHER" id="PTHR34081:SF1">
    <property type="entry name" value="MALECTIN, LEUCINE-RICH REPEAT DOMAIN, L DOMAIN-LIKE PROTEIN-RELATED"/>
    <property type="match status" value="1"/>
</dbReference>
<evidence type="ECO:0000313" key="3">
    <source>
        <dbReference type="Proteomes" id="UP000266723"/>
    </source>
</evidence>
<feature type="domain" description="Malectin" evidence="1">
    <location>
        <begin position="3"/>
        <end position="66"/>
    </location>
</feature>
<sequence length="240" mass="26747">MLTAKVSHSSLTYYGLCLVNGNYTVHLHFAEIIFTDDKTLYSLGSNTCSIFILRNFNIQEAAGGSDNGVSLLVSDFKPPVYHDKKEIILKEGISNIYKLWRLARSLEGPCGLRSFLSLVAQSALSLIPVPRPTFRSRLLASVHGERLVLGVSFGAKGACTGGWGDFQKTVQLVSLLEGKTAMQELLSDSSFSTVINPKLKGLRNHFWQNELSRTLSFPTRGHLLSIHNLMLWSRLNYWIN</sequence>
<comment type="caution">
    <text evidence="2">The sequence shown here is derived from an EMBL/GenBank/DDBJ whole genome shotgun (WGS) entry which is preliminary data.</text>
</comment>